<dbReference type="AlphaFoldDB" id="A0A1H2LTQ6"/>
<protein>
    <recommendedName>
        <fullName evidence="3">AMP-binding enzyme</fullName>
    </recommendedName>
</protein>
<accession>A0A1H2LTQ6</accession>
<gene>
    <name evidence="1" type="ORF">SAMN04488548_136803</name>
</gene>
<organism evidence="1 2">
    <name type="scientific">Gordonia westfalica</name>
    <dbReference type="NCBI Taxonomy" id="158898"/>
    <lineage>
        <taxon>Bacteria</taxon>
        <taxon>Bacillati</taxon>
        <taxon>Actinomycetota</taxon>
        <taxon>Actinomycetes</taxon>
        <taxon>Mycobacteriales</taxon>
        <taxon>Gordoniaceae</taxon>
        <taxon>Gordonia</taxon>
    </lineage>
</organism>
<reference evidence="1 2" key="1">
    <citation type="submission" date="2016-10" db="EMBL/GenBank/DDBJ databases">
        <authorList>
            <person name="de Groot N.N."/>
        </authorList>
    </citation>
    <scope>NUCLEOTIDE SEQUENCE [LARGE SCALE GENOMIC DNA]</scope>
    <source>
        <strain evidence="1 2">DSM 44215</strain>
    </source>
</reference>
<sequence>MDDLLHDIQDRGAITPKLTAVRLGDKALTYGELARRIDEYDHVCSAHGMSQAAAFYAALMNCLPTLADSQPLESRMQVIGEVEAWLGRGRGVAAPARTHLRAVS</sequence>
<dbReference type="STRING" id="158898.SAMN04488548_136803"/>
<evidence type="ECO:0000313" key="1">
    <source>
        <dbReference type="EMBL" id="SDU83961.1"/>
    </source>
</evidence>
<evidence type="ECO:0000313" key="2">
    <source>
        <dbReference type="Proteomes" id="UP000183180"/>
    </source>
</evidence>
<name>A0A1H2LTQ6_9ACTN</name>
<dbReference type="RefSeq" id="WP_074854111.1">
    <property type="nucleotide sequence ID" value="NZ_FNLM01000036.1"/>
</dbReference>
<dbReference type="OrthoDB" id="4376989at2"/>
<evidence type="ECO:0008006" key="3">
    <source>
        <dbReference type="Google" id="ProtNLM"/>
    </source>
</evidence>
<dbReference type="Proteomes" id="UP000183180">
    <property type="component" value="Unassembled WGS sequence"/>
</dbReference>
<proteinExistence type="predicted"/>
<dbReference type="EMBL" id="FNLM01000036">
    <property type="protein sequence ID" value="SDU83961.1"/>
    <property type="molecule type" value="Genomic_DNA"/>
</dbReference>